<evidence type="ECO:0000259" key="5">
    <source>
        <dbReference type="Pfam" id="PF20152"/>
    </source>
</evidence>
<dbReference type="PANTHER" id="PTHR10039:SF15">
    <property type="entry name" value="NACHT DOMAIN-CONTAINING PROTEIN"/>
    <property type="match status" value="1"/>
</dbReference>
<reference evidence="7" key="1">
    <citation type="submission" date="2014-09" db="EMBL/GenBank/DDBJ databases">
        <title>Genome sequence of the luminous mushroom Mycena chlorophos for searching fungal bioluminescence genes.</title>
        <authorList>
            <person name="Tanaka Y."/>
            <person name="Kasuga D."/>
            <person name="Oba Y."/>
            <person name="Hase S."/>
            <person name="Sato K."/>
            <person name="Oba Y."/>
            <person name="Sakakibara Y."/>
        </authorList>
    </citation>
    <scope>NUCLEOTIDE SEQUENCE</scope>
</reference>
<feature type="transmembrane region" description="Helical" evidence="4">
    <location>
        <begin position="183"/>
        <end position="205"/>
    </location>
</feature>
<dbReference type="InterPro" id="IPR056884">
    <property type="entry name" value="NPHP3-like_N"/>
</dbReference>
<keyword evidence="4" id="KW-0812">Transmembrane</keyword>
<dbReference type="Pfam" id="PF20152">
    <property type="entry name" value="DUF6534"/>
    <property type="match status" value="1"/>
</dbReference>
<dbReference type="Gene3D" id="3.40.50.300">
    <property type="entry name" value="P-loop containing nucleotide triphosphate hydrolases"/>
    <property type="match status" value="1"/>
</dbReference>
<proteinExistence type="predicted"/>
<dbReference type="PANTHER" id="PTHR10039">
    <property type="entry name" value="AMELOGENIN"/>
    <property type="match status" value="1"/>
</dbReference>
<dbReference type="Pfam" id="PF13857">
    <property type="entry name" value="Ank_5"/>
    <property type="match status" value="1"/>
</dbReference>
<feature type="domain" description="Nephrocystin 3-like N-terminal" evidence="6">
    <location>
        <begin position="522"/>
        <end position="677"/>
    </location>
</feature>
<feature type="region of interest" description="Disordered" evidence="3">
    <location>
        <begin position="451"/>
        <end position="476"/>
    </location>
</feature>
<name>A0ABQ0LKW6_MYCCL</name>
<feature type="transmembrane region" description="Helical" evidence="4">
    <location>
        <begin position="143"/>
        <end position="163"/>
    </location>
</feature>
<dbReference type="Gene3D" id="1.25.40.20">
    <property type="entry name" value="Ankyrin repeat-containing domain"/>
    <property type="match status" value="1"/>
</dbReference>
<dbReference type="Pfam" id="PF24883">
    <property type="entry name" value="NPHP3_N"/>
    <property type="match status" value="1"/>
</dbReference>
<dbReference type="InterPro" id="IPR045339">
    <property type="entry name" value="DUF6534"/>
</dbReference>
<feature type="domain" description="DUF6534" evidence="5">
    <location>
        <begin position="190"/>
        <end position="276"/>
    </location>
</feature>
<evidence type="ECO:0000313" key="7">
    <source>
        <dbReference type="EMBL" id="GAT51675.1"/>
    </source>
</evidence>
<keyword evidence="8" id="KW-1185">Reference proteome</keyword>
<dbReference type="SUPFAM" id="SSF52540">
    <property type="entry name" value="P-loop containing nucleoside triphosphate hydrolases"/>
    <property type="match status" value="1"/>
</dbReference>
<sequence>MELCSLEARMSVPFPVYELTTYAVLFATLYGAASGFKFELPSLNSRSFQGVLTLQAFVYYENFPKDHIVLKLLVAAVWVLDLAHLILVSQSCYHYLIGSWGDSAALLVSTTELDLHLVFVGFACFICQCFFISRIWSFSHKNWILSVALGIPCLVVLVLETNISAEITRIASVAAFNQFTGEVLSVFALAAAVDVAIALILVWYLQQGKTSFGRSSFVVGRIVQYTVATGLATSILAVADLIVYLVTPHTFIFIAMHFSMGRMYTNALLATLNSRSKLREVLQGGARGRNPVGLHNWTTNNSLSPSFFAGLQTTTDNMFSGTHASLNEHPSEVTTAQWHKEDVESRRSDHTANFPITWIQYKLSILLQVGGKYAQENRRSAASNPNTSVLTGGMYGVTGSRQDACSQHVGPHGRLSLLLSASTSHSRKPQSSTPPLLLNMEINSLMVNLHGGTGGAGGDGGQSGGSGGVGQGGHLEVSHNQNVSMNIYTENSDAERDKILEWISPINFFIRQQEISRSRQENTGGWLIDHPTFKTWEVESGKLLWCPGIPGVGKTVLVSKVMEHFMMQANPTIGIACLYLNYQEAKLQTLPNLIGALWRQLSLNKSIDSGKALYNSHKEKQTMATSQEIQKLLKARVQEFSRVYIIIDALDEYSQSQEKLLESLGQLGNANILVTCRPHVQRPAREHVLSLEIVATEEDIKTYISAQIQESPNLKALEEQGFVTEMEIVSKVNNNAQGMFLIAHLQMKLLSTAITKQDLTDLLNQTSETLQASYHQVLERIKQSSTAKRAITALFWVSNAKRPLTVLELQTILAITEYGTQLVPPPEIRLSVTAILNACHGLLVTEELTKIVRLVHYTTQPFLESVEATEFPDSSIQITKTLIKYIRLAQTRSWQKPERLYGDSGKHYFIELKWRAPLLNYCQYFMMHAAGTPAEVVLRDTIIGMLDGWKHITWSITPWQFDVDGALPQIIAVGGNLLHITEYLLKNKPRTLWGTKKYEFLGELIIASGAGYLPMVQMLLKYKGTKKNDNLHISLFAAANYGHTEIVRLLLKHGAFANFLHVMELRPPCTPLLAAVRNQHTEVVELLLAAGADYDDSKRNGGWESMLHKAAYHENARIVQLLLDAGADCNATCFKDRTPLDIAVHYANTDVIQVLTAAGGTVSCDGYESEDSER</sequence>
<feature type="compositionally biased region" description="Gly residues" evidence="3">
    <location>
        <begin position="451"/>
        <end position="473"/>
    </location>
</feature>
<organism evidence="7 8">
    <name type="scientific">Mycena chlorophos</name>
    <name type="common">Agaric fungus</name>
    <name type="synonym">Agaricus chlorophos</name>
    <dbReference type="NCBI Taxonomy" id="658473"/>
    <lineage>
        <taxon>Eukaryota</taxon>
        <taxon>Fungi</taxon>
        <taxon>Dikarya</taxon>
        <taxon>Basidiomycota</taxon>
        <taxon>Agaricomycotina</taxon>
        <taxon>Agaricomycetes</taxon>
        <taxon>Agaricomycetidae</taxon>
        <taxon>Agaricales</taxon>
        <taxon>Marasmiineae</taxon>
        <taxon>Mycenaceae</taxon>
        <taxon>Mycena</taxon>
    </lineage>
</organism>
<feature type="repeat" description="ANK" evidence="2">
    <location>
        <begin position="1102"/>
        <end position="1134"/>
    </location>
</feature>
<dbReference type="EMBL" id="DF847307">
    <property type="protein sequence ID" value="GAT51675.1"/>
    <property type="molecule type" value="Genomic_DNA"/>
</dbReference>
<evidence type="ECO:0000256" key="4">
    <source>
        <dbReference type="SAM" id="Phobius"/>
    </source>
</evidence>
<dbReference type="PROSITE" id="PS50297">
    <property type="entry name" value="ANK_REP_REGION"/>
    <property type="match status" value="2"/>
</dbReference>
<feature type="transmembrane region" description="Helical" evidence="4">
    <location>
        <begin position="225"/>
        <end position="245"/>
    </location>
</feature>
<evidence type="ECO:0000256" key="2">
    <source>
        <dbReference type="PROSITE-ProRule" id="PRU00023"/>
    </source>
</evidence>
<evidence type="ECO:0008006" key="9">
    <source>
        <dbReference type="Google" id="ProtNLM"/>
    </source>
</evidence>
<accession>A0ABQ0LKW6</accession>
<feature type="transmembrane region" description="Helical" evidence="4">
    <location>
        <begin position="20"/>
        <end position="38"/>
    </location>
</feature>
<keyword evidence="4" id="KW-0472">Membrane</keyword>
<dbReference type="Proteomes" id="UP000815677">
    <property type="component" value="Unassembled WGS sequence"/>
</dbReference>
<keyword evidence="4" id="KW-1133">Transmembrane helix</keyword>
<evidence type="ECO:0000256" key="3">
    <source>
        <dbReference type="SAM" id="MobiDB-lite"/>
    </source>
</evidence>
<dbReference type="SUPFAM" id="SSF48403">
    <property type="entry name" value="Ankyrin repeat"/>
    <property type="match status" value="1"/>
</dbReference>
<evidence type="ECO:0000256" key="1">
    <source>
        <dbReference type="ARBA" id="ARBA00022737"/>
    </source>
</evidence>
<dbReference type="InterPro" id="IPR027417">
    <property type="entry name" value="P-loop_NTPase"/>
</dbReference>
<dbReference type="InterPro" id="IPR036770">
    <property type="entry name" value="Ankyrin_rpt-contain_sf"/>
</dbReference>
<dbReference type="SMART" id="SM00248">
    <property type="entry name" value="ANK"/>
    <property type="match status" value="6"/>
</dbReference>
<feature type="repeat" description="ANK" evidence="2">
    <location>
        <begin position="1070"/>
        <end position="1099"/>
    </location>
</feature>
<dbReference type="Pfam" id="PF12796">
    <property type="entry name" value="Ank_2"/>
    <property type="match status" value="1"/>
</dbReference>
<protein>
    <recommendedName>
        <fullName evidence="9">NACHT domain-containing protein</fullName>
    </recommendedName>
</protein>
<keyword evidence="2" id="KW-0040">ANK repeat</keyword>
<feature type="transmembrane region" description="Helical" evidence="4">
    <location>
        <begin position="116"/>
        <end position="136"/>
    </location>
</feature>
<dbReference type="InterPro" id="IPR002110">
    <property type="entry name" value="Ankyrin_rpt"/>
</dbReference>
<keyword evidence="1" id="KW-0677">Repeat</keyword>
<evidence type="ECO:0000313" key="8">
    <source>
        <dbReference type="Proteomes" id="UP000815677"/>
    </source>
</evidence>
<evidence type="ECO:0000259" key="6">
    <source>
        <dbReference type="Pfam" id="PF24883"/>
    </source>
</evidence>
<gene>
    <name evidence="7" type="ORF">MCHLO_08796</name>
</gene>
<dbReference type="PROSITE" id="PS50088">
    <property type="entry name" value="ANK_REPEAT"/>
    <property type="match status" value="2"/>
</dbReference>